<dbReference type="SUPFAM" id="SSF57845">
    <property type="entry name" value="B-box zinc-binding domain"/>
    <property type="match status" value="1"/>
</dbReference>
<evidence type="ECO:0000256" key="1">
    <source>
        <dbReference type="ARBA" id="ARBA00022723"/>
    </source>
</evidence>
<dbReference type="InterPro" id="IPR000315">
    <property type="entry name" value="Znf_B-box"/>
</dbReference>
<feature type="domain" description="B box-type" evidence="8">
    <location>
        <begin position="91"/>
        <end position="132"/>
    </location>
</feature>
<evidence type="ECO:0000259" key="7">
    <source>
        <dbReference type="PROSITE" id="PS50089"/>
    </source>
</evidence>
<evidence type="ECO:0000256" key="6">
    <source>
        <dbReference type="SAM" id="SignalP"/>
    </source>
</evidence>
<dbReference type="FunFam" id="2.60.120.920:FF:000004">
    <property type="entry name" value="Butyrophilin subfamily 1 member A1"/>
    <property type="match status" value="1"/>
</dbReference>
<dbReference type="SMART" id="SM00449">
    <property type="entry name" value="SPRY"/>
    <property type="match status" value="1"/>
</dbReference>
<evidence type="ECO:0000256" key="2">
    <source>
        <dbReference type="ARBA" id="ARBA00022771"/>
    </source>
</evidence>
<evidence type="ECO:0000259" key="8">
    <source>
        <dbReference type="PROSITE" id="PS50119"/>
    </source>
</evidence>
<keyword evidence="11" id="KW-1185">Reference proteome</keyword>
<feature type="domain" description="B30.2/SPRY" evidence="9">
    <location>
        <begin position="235"/>
        <end position="434"/>
    </location>
</feature>
<dbReference type="PROSITE" id="PS50188">
    <property type="entry name" value="B302_SPRY"/>
    <property type="match status" value="1"/>
</dbReference>
<dbReference type="InterPro" id="IPR001841">
    <property type="entry name" value="Znf_RING"/>
</dbReference>
<keyword evidence="6" id="KW-0732">Signal</keyword>
<dbReference type="Gene3D" id="2.60.120.920">
    <property type="match status" value="1"/>
</dbReference>
<evidence type="ECO:0000256" key="5">
    <source>
        <dbReference type="SAM" id="Coils"/>
    </source>
</evidence>
<dbReference type="InterPro" id="IPR006574">
    <property type="entry name" value="PRY"/>
</dbReference>
<dbReference type="InterPro" id="IPR001870">
    <property type="entry name" value="B30.2/SPRY"/>
</dbReference>
<organism evidence="10 11">
    <name type="scientific">Terrapene triunguis</name>
    <name type="common">Three-toed box turtle</name>
    <dbReference type="NCBI Taxonomy" id="2587831"/>
    <lineage>
        <taxon>Eukaryota</taxon>
        <taxon>Metazoa</taxon>
        <taxon>Chordata</taxon>
        <taxon>Craniata</taxon>
        <taxon>Vertebrata</taxon>
        <taxon>Euteleostomi</taxon>
        <taxon>Archelosauria</taxon>
        <taxon>Testudinata</taxon>
        <taxon>Testudines</taxon>
        <taxon>Cryptodira</taxon>
        <taxon>Durocryptodira</taxon>
        <taxon>Testudinoidea</taxon>
        <taxon>Emydidae</taxon>
        <taxon>Terrapene</taxon>
    </lineage>
</organism>
<dbReference type="InterPro" id="IPR013083">
    <property type="entry name" value="Znf_RING/FYVE/PHD"/>
</dbReference>
<feature type="coiled-coil region" evidence="5">
    <location>
        <begin position="174"/>
        <end position="205"/>
    </location>
</feature>
<dbReference type="Gene3D" id="3.30.160.60">
    <property type="entry name" value="Classic Zinc Finger"/>
    <property type="match status" value="1"/>
</dbReference>
<dbReference type="InterPro" id="IPR003877">
    <property type="entry name" value="SPRY_dom"/>
</dbReference>
<keyword evidence="3" id="KW-0862">Zinc</keyword>
<dbReference type="Proteomes" id="UP000472274">
    <property type="component" value="Unplaced"/>
</dbReference>
<dbReference type="Gene3D" id="3.30.40.10">
    <property type="entry name" value="Zinc/RING finger domain, C3HC4 (zinc finger)"/>
    <property type="match status" value="1"/>
</dbReference>
<feature type="chain" id="PRO_5025604475" description="Tripartite motif containing 10" evidence="6">
    <location>
        <begin position="21"/>
        <end position="444"/>
    </location>
</feature>
<dbReference type="InterPro" id="IPR050143">
    <property type="entry name" value="TRIM/RBCC"/>
</dbReference>
<dbReference type="SUPFAM" id="SSF49899">
    <property type="entry name" value="Concanavalin A-like lectins/glucanases"/>
    <property type="match status" value="1"/>
</dbReference>
<dbReference type="SUPFAM" id="SSF57850">
    <property type="entry name" value="RING/U-box"/>
    <property type="match status" value="1"/>
</dbReference>
<dbReference type="Pfam" id="PF00643">
    <property type="entry name" value="zf-B_box"/>
    <property type="match status" value="1"/>
</dbReference>
<dbReference type="SMART" id="SM00336">
    <property type="entry name" value="BBOX"/>
    <property type="match status" value="1"/>
</dbReference>
<dbReference type="Pfam" id="PF00622">
    <property type="entry name" value="SPRY"/>
    <property type="match status" value="1"/>
</dbReference>
<dbReference type="Ensembl" id="ENSTMTT00000018346.1">
    <property type="protein sequence ID" value="ENSTMTP00000017718.1"/>
    <property type="gene ID" value="ENSTMTG00000013011.1"/>
</dbReference>
<dbReference type="AlphaFoldDB" id="A0A674JAU9"/>
<dbReference type="InterPro" id="IPR013320">
    <property type="entry name" value="ConA-like_dom_sf"/>
</dbReference>
<evidence type="ECO:0008006" key="12">
    <source>
        <dbReference type="Google" id="ProtNLM"/>
    </source>
</evidence>
<reference evidence="10" key="1">
    <citation type="submission" date="2025-08" db="UniProtKB">
        <authorList>
            <consortium name="Ensembl"/>
        </authorList>
    </citation>
    <scope>IDENTIFICATION</scope>
</reference>
<feature type="domain" description="RING-type" evidence="7">
    <location>
        <begin position="20"/>
        <end position="63"/>
    </location>
</feature>
<dbReference type="PRINTS" id="PR01407">
    <property type="entry name" value="BUTYPHLNCDUF"/>
</dbReference>
<dbReference type="InterPro" id="IPR043136">
    <property type="entry name" value="B30.2/SPRY_sf"/>
</dbReference>
<dbReference type="CDD" id="cd12888">
    <property type="entry name" value="SPRY_PRY_TRIM7_like"/>
    <property type="match status" value="1"/>
</dbReference>
<evidence type="ECO:0000313" key="10">
    <source>
        <dbReference type="Ensembl" id="ENSTMTP00000017718.1"/>
    </source>
</evidence>
<dbReference type="PROSITE" id="PS50089">
    <property type="entry name" value="ZF_RING_2"/>
    <property type="match status" value="1"/>
</dbReference>
<proteinExistence type="predicted"/>
<dbReference type="Pfam" id="PF15227">
    <property type="entry name" value="zf-C3HC4_4"/>
    <property type="match status" value="1"/>
</dbReference>
<dbReference type="GO" id="GO:0008270">
    <property type="term" value="F:zinc ion binding"/>
    <property type="evidence" value="ECO:0007669"/>
    <property type="project" value="UniProtKB-KW"/>
</dbReference>
<dbReference type="PANTHER" id="PTHR24103">
    <property type="entry name" value="E3 UBIQUITIN-PROTEIN LIGASE TRIM"/>
    <property type="match status" value="1"/>
</dbReference>
<dbReference type="CDD" id="cd19762">
    <property type="entry name" value="Bbox2_TRIM7-like"/>
    <property type="match status" value="1"/>
</dbReference>
<dbReference type="Pfam" id="PF13765">
    <property type="entry name" value="PRY"/>
    <property type="match status" value="1"/>
</dbReference>
<dbReference type="SMART" id="SM00589">
    <property type="entry name" value="PRY"/>
    <property type="match status" value="1"/>
</dbReference>
<feature type="signal peptide" evidence="6">
    <location>
        <begin position="1"/>
        <end position="20"/>
    </location>
</feature>
<dbReference type="InterPro" id="IPR017907">
    <property type="entry name" value="Znf_RING_CS"/>
</dbReference>
<keyword evidence="5" id="KW-0175">Coiled coil</keyword>
<dbReference type="PROSITE" id="PS50119">
    <property type="entry name" value="ZF_BBOX"/>
    <property type="match status" value="1"/>
</dbReference>
<dbReference type="GeneTree" id="ENSGT01030000234669"/>
<dbReference type="SMART" id="SM00184">
    <property type="entry name" value="RING"/>
    <property type="match status" value="1"/>
</dbReference>
<keyword evidence="1" id="KW-0479">Metal-binding</keyword>
<evidence type="ECO:0000256" key="3">
    <source>
        <dbReference type="ARBA" id="ARBA00022833"/>
    </source>
</evidence>
<dbReference type="PROSITE" id="PS00518">
    <property type="entry name" value="ZF_RING_1"/>
    <property type="match status" value="1"/>
</dbReference>
<dbReference type="InterPro" id="IPR003879">
    <property type="entry name" value="Butyrophylin_SPRY"/>
</dbReference>
<protein>
    <recommendedName>
        <fullName evidence="12">Tripartite motif containing 10</fullName>
    </recommendedName>
</protein>
<sequence>NNSNILFKIKISFFLEAVICSICLDYFNDPVILKCGHNFCRVCITQYCKDSKISPFYSCPQCREWFRKGEFHPNWQLRNVVDIAKKIPEPRGKKACEKHVELLKLFCEVDQTPICLVCRESRSHKEHSVVPIEEAALDYQVIISHFCIWNATQPRHKQLQTEKQIIVSEFQQLRQFLVEQERLLLAQLEKLNQEIEKRRDESQRCSPGRAGEILEAGGCLIHSPAGAGSVTDTIRPCPRAELCPSRSDSLSAANVTLDPDVAHPELIVSADQKSVRWGPTHQALPDNPERFDTVHCVLGCEGFTSGRHYWEVEVEMEDWGLWAVGVARESVSRKGGISFIPEQGIWAVRCSEDQYRALTSPEQRITPLSLSRAPRRIRVYLDYEEGQVALFDAGHGDPIFTFPPASFAGERIRPLFWVGRGGSSSMLLHHFSLLGQRCQLTLCP</sequence>
<evidence type="ECO:0000256" key="4">
    <source>
        <dbReference type="PROSITE-ProRule" id="PRU00024"/>
    </source>
</evidence>
<evidence type="ECO:0000259" key="9">
    <source>
        <dbReference type="PROSITE" id="PS50188"/>
    </source>
</evidence>
<name>A0A674JAU9_9SAUR</name>
<reference evidence="10" key="2">
    <citation type="submission" date="2025-09" db="UniProtKB">
        <authorList>
            <consortium name="Ensembl"/>
        </authorList>
    </citation>
    <scope>IDENTIFICATION</scope>
</reference>
<accession>A0A674JAU9</accession>
<evidence type="ECO:0000313" key="11">
    <source>
        <dbReference type="Proteomes" id="UP000472274"/>
    </source>
</evidence>
<keyword evidence="2 4" id="KW-0863">Zinc-finger</keyword>